<comment type="caution">
    <text evidence="2">The sequence shown here is derived from an EMBL/GenBank/DDBJ whole genome shotgun (WGS) entry which is preliminary data.</text>
</comment>
<feature type="non-terminal residue" evidence="2">
    <location>
        <position position="56"/>
    </location>
</feature>
<dbReference type="EMBL" id="CAJVQB010106827">
    <property type="protein sequence ID" value="CAG8851584.1"/>
    <property type="molecule type" value="Genomic_DNA"/>
</dbReference>
<accession>A0ABN7XCH8</accession>
<name>A0ABN7XCH8_GIGMA</name>
<sequence>KSSSTKLQYKKDHITETIDANFAPEEIVEGDSNRIAKSRHHHEPRIKIKRINKIRK</sequence>
<organism evidence="2 3">
    <name type="scientific">Gigaspora margarita</name>
    <dbReference type="NCBI Taxonomy" id="4874"/>
    <lineage>
        <taxon>Eukaryota</taxon>
        <taxon>Fungi</taxon>
        <taxon>Fungi incertae sedis</taxon>
        <taxon>Mucoromycota</taxon>
        <taxon>Glomeromycotina</taxon>
        <taxon>Glomeromycetes</taxon>
        <taxon>Diversisporales</taxon>
        <taxon>Gigasporaceae</taxon>
        <taxon>Gigaspora</taxon>
    </lineage>
</organism>
<dbReference type="Proteomes" id="UP000789901">
    <property type="component" value="Unassembled WGS sequence"/>
</dbReference>
<gene>
    <name evidence="2" type="ORF">GMARGA_LOCUS40815</name>
</gene>
<evidence type="ECO:0000313" key="2">
    <source>
        <dbReference type="EMBL" id="CAG8851584.1"/>
    </source>
</evidence>
<feature type="compositionally biased region" description="Basic residues" evidence="1">
    <location>
        <begin position="36"/>
        <end position="56"/>
    </location>
</feature>
<feature type="non-terminal residue" evidence="2">
    <location>
        <position position="1"/>
    </location>
</feature>
<protein>
    <submittedName>
        <fullName evidence="2">2039_t:CDS:1</fullName>
    </submittedName>
</protein>
<evidence type="ECO:0000256" key="1">
    <source>
        <dbReference type="SAM" id="MobiDB-lite"/>
    </source>
</evidence>
<feature type="region of interest" description="Disordered" evidence="1">
    <location>
        <begin position="31"/>
        <end position="56"/>
    </location>
</feature>
<evidence type="ECO:0000313" key="3">
    <source>
        <dbReference type="Proteomes" id="UP000789901"/>
    </source>
</evidence>
<reference evidence="2 3" key="1">
    <citation type="submission" date="2021-06" db="EMBL/GenBank/DDBJ databases">
        <authorList>
            <person name="Kallberg Y."/>
            <person name="Tangrot J."/>
            <person name="Rosling A."/>
        </authorList>
    </citation>
    <scope>NUCLEOTIDE SEQUENCE [LARGE SCALE GENOMIC DNA]</scope>
    <source>
        <strain evidence="2 3">120-4 pot B 10/14</strain>
    </source>
</reference>
<proteinExistence type="predicted"/>
<keyword evidence="3" id="KW-1185">Reference proteome</keyword>